<protein>
    <submittedName>
        <fullName evidence="2">Uncharacterized protein</fullName>
    </submittedName>
</protein>
<proteinExistence type="predicted"/>
<keyword evidence="1" id="KW-1133">Transmembrane helix</keyword>
<dbReference type="EMBL" id="JASAVS010000026">
    <property type="protein sequence ID" value="MDP8086229.1"/>
    <property type="molecule type" value="Genomic_DNA"/>
</dbReference>
<dbReference type="Proteomes" id="UP001224812">
    <property type="component" value="Unassembled WGS sequence"/>
</dbReference>
<gene>
    <name evidence="2" type="ORF">QJT92_09895</name>
</gene>
<evidence type="ECO:0000256" key="1">
    <source>
        <dbReference type="SAM" id="Phobius"/>
    </source>
</evidence>
<organism evidence="2 3">
    <name type="scientific">Phocoenobacter skyensis</name>
    <dbReference type="NCBI Taxonomy" id="97481"/>
    <lineage>
        <taxon>Bacteria</taxon>
        <taxon>Pseudomonadati</taxon>
        <taxon>Pseudomonadota</taxon>
        <taxon>Gammaproteobacteria</taxon>
        <taxon>Pasteurellales</taxon>
        <taxon>Pasteurellaceae</taxon>
        <taxon>Phocoenobacter</taxon>
    </lineage>
</organism>
<evidence type="ECO:0000313" key="3">
    <source>
        <dbReference type="Proteomes" id="UP001224812"/>
    </source>
</evidence>
<keyword evidence="3" id="KW-1185">Reference proteome</keyword>
<evidence type="ECO:0000313" key="2">
    <source>
        <dbReference type="EMBL" id="MDP8086229.1"/>
    </source>
</evidence>
<dbReference type="RefSeq" id="WP_306383983.1">
    <property type="nucleotide sequence ID" value="NZ_JASAVR010000025.1"/>
</dbReference>
<name>A0ABT9JN38_9PAST</name>
<sequence length="104" mass="12073">MTITVEFWHLIGYFFSFLATCFGFAKILLAQFHNSMQERYNAQQKVNNKVEAIEKQVNNLNATLPLNYVLREDYIRGQAVLESKMDSMNKTLTDIYKAQGVKND</sequence>
<comment type="caution">
    <text evidence="2">The sequence shown here is derived from an EMBL/GenBank/DDBJ whole genome shotgun (WGS) entry which is preliminary data.</text>
</comment>
<feature type="transmembrane region" description="Helical" evidence="1">
    <location>
        <begin position="6"/>
        <end position="29"/>
    </location>
</feature>
<accession>A0ABT9JN38</accession>
<reference evidence="2 3" key="1">
    <citation type="journal article" date="2023" name="Front. Microbiol.">
        <title>Phylogeography and host specificity of Pasteurellaceae pathogenic to sea-farmed fish in the north-east Atlantic.</title>
        <authorList>
            <person name="Gulla S."/>
            <person name="Colquhoun D.J."/>
            <person name="Olsen A.B."/>
            <person name="Spilsberg B."/>
            <person name="Lagesen K."/>
            <person name="Aakesson C.P."/>
            <person name="Strom S."/>
            <person name="Manji F."/>
            <person name="Birkbeck T.H."/>
            <person name="Nilsen H.K."/>
        </authorList>
    </citation>
    <scope>NUCLEOTIDE SEQUENCE [LARGE SCALE GENOMIC DNA]</scope>
    <source>
        <strain evidence="2 3">VIO11850</strain>
    </source>
</reference>
<keyword evidence="1" id="KW-0812">Transmembrane</keyword>
<keyword evidence="1" id="KW-0472">Membrane</keyword>